<evidence type="ECO:0000313" key="2">
    <source>
        <dbReference type="EMBL" id="KAF6765646.1"/>
    </source>
</evidence>
<accession>A0A8H6IKI3</accession>
<proteinExistence type="predicted"/>
<gene>
    <name evidence="2" type="ORF">DFP72DRAFT_868285</name>
</gene>
<organism evidence="2 3">
    <name type="scientific">Ephemerocybe angulata</name>
    <dbReference type="NCBI Taxonomy" id="980116"/>
    <lineage>
        <taxon>Eukaryota</taxon>
        <taxon>Fungi</taxon>
        <taxon>Dikarya</taxon>
        <taxon>Basidiomycota</taxon>
        <taxon>Agaricomycotina</taxon>
        <taxon>Agaricomycetes</taxon>
        <taxon>Agaricomycetidae</taxon>
        <taxon>Agaricales</taxon>
        <taxon>Agaricineae</taxon>
        <taxon>Psathyrellaceae</taxon>
        <taxon>Ephemerocybe</taxon>
    </lineage>
</organism>
<keyword evidence="3" id="KW-1185">Reference proteome</keyword>
<reference evidence="2 3" key="1">
    <citation type="submission" date="2020-07" db="EMBL/GenBank/DDBJ databases">
        <title>Comparative genomics of pyrophilous fungi reveals a link between fire events and developmental genes.</title>
        <authorList>
            <consortium name="DOE Joint Genome Institute"/>
            <person name="Steindorff A.S."/>
            <person name="Carver A."/>
            <person name="Calhoun S."/>
            <person name="Stillman K."/>
            <person name="Liu H."/>
            <person name="Lipzen A."/>
            <person name="Pangilinan J."/>
            <person name="Labutti K."/>
            <person name="Bruns T.D."/>
            <person name="Grigoriev I.V."/>
        </authorList>
    </citation>
    <scope>NUCLEOTIDE SEQUENCE [LARGE SCALE GENOMIC DNA]</scope>
    <source>
        <strain evidence="2 3">CBS 144469</strain>
    </source>
</reference>
<dbReference type="EMBL" id="JACGCI010000002">
    <property type="protein sequence ID" value="KAF6765646.1"/>
    <property type="molecule type" value="Genomic_DNA"/>
</dbReference>
<comment type="caution">
    <text evidence="2">The sequence shown here is derived from an EMBL/GenBank/DDBJ whole genome shotgun (WGS) entry which is preliminary data.</text>
</comment>
<feature type="compositionally biased region" description="Polar residues" evidence="1">
    <location>
        <begin position="70"/>
        <end position="81"/>
    </location>
</feature>
<dbReference type="AlphaFoldDB" id="A0A8H6IKI3"/>
<protein>
    <submittedName>
        <fullName evidence="2">Uncharacterized protein</fullName>
    </submittedName>
</protein>
<feature type="region of interest" description="Disordered" evidence="1">
    <location>
        <begin position="39"/>
        <end position="81"/>
    </location>
</feature>
<evidence type="ECO:0000256" key="1">
    <source>
        <dbReference type="SAM" id="MobiDB-lite"/>
    </source>
</evidence>
<dbReference type="Proteomes" id="UP000521943">
    <property type="component" value="Unassembled WGS sequence"/>
</dbReference>
<name>A0A8H6IKI3_9AGAR</name>
<sequence length="162" mass="18003">MRPTFSYSSTSWVPLIDQLFLTRCPPRISFPLLHSTGSAPWSHRRLRPPSRPSGLTPQSSPSLPLRDPPAQQTSPCQRPRTPLSSSFHVVVVQSGCSWVCSRDPSPAAFVTCYLRLLEHHRLHGRCARFGLRRSGVGSISKTSRFVAFATCTTEENSPRTST</sequence>
<evidence type="ECO:0000313" key="3">
    <source>
        <dbReference type="Proteomes" id="UP000521943"/>
    </source>
</evidence>